<feature type="transmembrane region" description="Helical" evidence="5">
    <location>
        <begin position="268"/>
        <end position="288"/>
    </location>
</feature>
<dbReference type="PANTHER" id="PTHR42727:SF1">
    <property type="entry name" value="PHOSPHATE TRANSPORT SYSTEM PERMEASE"/>
    <property type="match status" value="1"/>
</dbReference>
<comment type="function">
    <text evidence="6">Part of the binding-protein-dependent transport system for phosphate; probably responsible for the translocation of the substrate across the membrane.</text>
</comment>
<keyword evidence="9" id="KW-1185">Reference proteome</keyword>
<dbReference type="SUPFAM" id="SSF161098">
    <property type="entry name" value="MetI-like"/>
    <property type="match status" value="1"/>
</dbReference>
<evidence type="ECO:0000256" key="5">
    <source>
        <dbReference type="RuleBase" id="RU363032"/>
    </source>
</evidence>
<dbReference type="InterPro" id="IPR000515">
    <property type="entry name" value="MetI-like"/>
</dbReference>
<evidence type="ECO:0000256" key="2">
    <source>
        <dbReference type="ARBA" id="ARBA00022692"/>
    </source>
</evidence>
<feature type="transmembrane region" description="Helical" evidence="5">
    <location>
        <begin position="114"/>
        <end position="137"/>
    </location>
</feature>
<dbReference type="PROSITE" id="PS50928">
    <property type="entry name" value="ABC_TM1"/>
    <property type="match status" value="1"/>
</dbReference>
<keyword evidence="6" id="KW-1003">Cell membrane</keyword>
<keyword evidence="3 5" id="KW-1133">Transmembrane helix</keyword>
<feature type="domain" description="ABC transmembrane type-1" evidence="7">
    <location>
        <begin position="77"/>
        <end position="289"/>
    </location>
</feature>
<keyword evidence="2 5" id="KW-0812">Transmembrane</keyword>
<feature type="transmembrane region" description="Helical" evidence="5">
    <location>
        <begin position="76"/>
        <end position="102"/>
    </location>
</feature>
<protein>
    <recommendedName>
        <fullName evidence="6">Phosphate transport system permease protein</fullName>
    </recommendedName>
</protein>
<accession>A0A1Y3GCM0</accession>
<dbReference type="Proteomes" id="UP000195137">
    <property type="component" value="Unassembled WGS sequence"/>
</dbReference>
<reference evidence="8 9" key="1">
    <citation type="submission" date="2016-12" db="EMBL/GenBank/DDBJ databases">
        <title>Discovery of methanogenic haloarchaea.</title>
        <authorList>
            <person name="Sorokin D.Y."/>
            <person name="Makarova K.S."/>
            <person name="Abbas B."/>
            <person name="Ferrer M."/>
            <person name="Golyshin P.N."/>
        </authorList>
    </citation>
    <scope>NUCLEOTIDE SEQUENCE [LARGE SCALE GENOMIC DNA]</scope>
    <source>
        <strain evidence="8">AMET1</strain>
    </source>
</reference>
<keyword evidence="4 5" id="KW-0472">Membrane</keyword>
<dbReference type="GO" id="GO:0005886">
    <property type="term" value="C:plasma membrane"/>
    <property type="evidence" value="ECO:0007669"/>
    <property type="project" value="UniProtKB-SubCell"/>
</dbReference>
<dbReference type="OrthoDB" id="338493at2157"/>
<dbReference type="RefSeq" id="WP_086637047.1">
    <property type="nucleotide sequence ID" value="NZ_MRZU01000003.1"/>
</dbReference>
<dbReference type="Gene3D" id="1.10.3720.10">
    <property type="entry name" value="MetI-like"/>
    <property type="match status" value="1"/>
</dbReference>
<comment type="caution">
    <text evidence="8">The sequence shown here is derived from an EMBL/GenBank/DDBJ whole genome shotgun (WGS) entry which is preliminary data.</text>
</comment>
<gene>
    <name evidence="8" type="ORF">AMET1_0648</name>
</gene>
<dbReference type="InterPro" id="IPR035906">
    <property type="entry name" value="MetI-like_sf"/>
</dbReference>
<name>A0A1Y3GCM0_9EURY</name>
<dbReference type="GO" id="GO:0006817">
    <property type="term" value="P:phosphate ion transport"/>
    <property type="evidence" value="ECO:0007669"/>
    <property type="project" value="UniProtKB-KW"/>
</dbReference>
<evidence type="ECO:0000256" key="4">
    <source>
        <dbReference type="ARBA" id="ARBA00023136"/>
    </source>
</evidence>
<evidence type="ECO:0000256" key="3">
    <source>
        <dbReference type="ARBA" id="ARBA00022989"/>
    </source>
</evidence>
<dbReference type="NCBIfam" id="TIGR02138">
    <property type="entry name" value="phosphate_pstC"/>
    <property type="match status" value="1"/>
</dbReference>
<evidence type="ECO:0000256" key="6">
    <source>
        <dbReference type="RuleBase" id="RU363054"/>
    </source>
</evidence>
<organism evidence="8 9">
    <name type="scientific">Methanonatronarchaeum thermophilum</name>
    <dbReference type="NCBI Taxonomy" id="1927129"/>
    <lineage>
        <taxon>Archaea</taxon>
        <taxon>Methanobacteriati</taxon>
        <taxon>Methanobacteriota</taxon>
        <taxon>Methanonatronarchaeia</taxon>
        <taxon>Methanonatronarchaeales</taxon>
        <taxon>Methanonatronarchaeaceae</taxon>
        <taxon>Methanonatronarchaeum</taxon>
    </lineage>
</organism>
<dbReference type="GO" id="GO:0005315">
    <property type="term" value="F:phosphate transmembrane transporter activity"/>
    <property type="evidence" value="ECO:0007669"/>
    <property type="project" value="InterPro"/>
</dbReference>
<dbReference type="Pfam" id="PF00528">
    <property type="entry name" value="BPD_transp_1"/>
    <property type="match status" value="1"/>
</dbReference>
<proteinExistence type="inferred from homology"/>
<dbReference type="EMBL" id="MRZU01000003">
    <property type="protein sequence ID" value="OUJ18997.1"/>
    <property type="molecule type" value="Genomic_DNA"/>
</dbReference>
<evidence type="ECO:0000256" key="1">
    <source>
        <dbReference type="ARBA" id="ARBA00004141"/>
    </source>
</evidence>
<comment type="similarity">
    <text evidence="6">Belongs to the binding-protein-dependent transport system permease family. CysTW subfamily.</text>
</comment>
<feature type="transmembrane region" description="Helical" evidence="5">
    <location>
        <begin position="201"/>
        <end position="222"/>
    </location>
</feature>
<comment type="subcellular location">
    <subcellularLocation>
        <location evidence="5">Cell membrane</location>
        <topology evidence="5">Multi-pass membrane protein</topology>
    </subcellularLocation>
    <subcellularLocation>
        <location evidence="1">Membrane</location>
        <topology evidence="1">Multi-pass membrane protein</topology>
    </subcellularLocation>
</comment>
<dbReference type="PANTHER" id="PTHR42727">
    <property type="entry name" value="PHOSPHATE TRANSPORT SYSTEM PERMEASE PROTEIN"/>
    <property type="match status" value="1"/>
</dbReference>
<feature type="transmembrane region" description="Helical" evidence="5">
    <location>
        <begin position="20"/>
        <end position="41"/>
    </location>
</feature>
<dbReference type="AlphaFoldDB" id="A0A1Y3GCM0"/>
<sequence>MTNSLDSTRLRNLKEKGFKLLFLTCAIISIITTLAIIYILVSDSISFFSEIPITEFLLGTEWYPTMMPQEFGVLPLLAGTIMITVGAAIVAIPLGVATAVYLSEYADKRLRKIIKPILEVLAGIPTIVYGFFALTFITPILQNIFPDVGIFNAASASIVVGIMILPMISSLSEDAINAVPDEIKRGGYALGATKLRVTTNITIPAALSGILSSFILGISRAIGETMAVTIAAGRTPNITANPFESIQTMTSAMVEIGSSDVAVGSLPYQSLFAVGLLLFIITLLMNMVSQYMKSKYQEVYD</sequence>
<evidence type="ECO:0000313" key="8">
    <source>
        <dbReference type="EMBL" id="OUJ18997.1"/>
    </source>
</evidence>
<feature type="transmembrane region" description="Helical" evidence="5">
    <location>
        <begin position="149"/>
        <end position="168"/>
    </location>
</feature>
<keyword evidence="5" id="KW-0813">Transport</keyword>
<evidence type="ECO:0000313" key="9">
    <source>
        <dbReference type="Proteomes" id="UP000195137"/>
    </source>
</evidence>
<dbReference type="CDD" id="cd06261">
    <property type="entry name" value="TM_PBP2"/>
    <property type="match status" value="1"/>
</dbReference>
<keyword evidence="6" id="KW-0592">Phosphate transport</keyword>
<dbReference type="InterPro" id="IPR011864">
    <property type="entry name" value="Phosphate_PstC"/>
</dbReference>
<evidence type="ECO:0000259" key="7">
    <source>
        <dbReference type="PROSITE" id="PS50928"/>
    </source>
</evidence>